<evidence type="ECO:0000256" key="1">
    <source>
        <dbReference type="SAM" id="MobiDB-lite"/>
    </source>
</evidence>
<organism evidence="3 4">
    <name type="scientific">Cyprinodon variegatus</name>
    <name type="common">Sheepshead minnow</name>
    <dbReference type="NCBI Taxonomy" id="28743"/>
    <lineage>
        <taxon>Eukaryota</taxon>
        <taxon>Metazoa</taxon>
        <taxon>Chordata</taxon>
        <taxon>Craniata</taxon>
        <taxon>Vertebrata</taxon>
        <taxon>Euteleostomi</taxon>
        <taxon>Actinopterygii</taxon>
        <taxon>Neopterygii</taxon>
        <taxon>Teleostei</taxon>
        <taxon>Neoteleostei</taxon>
        <taxon>Acanthomorphata</taxon>
        <taxon>Ovalentaria</taxon>
        <taxon>Atherinomorphae</taxon>
        <taxon>Cyprinodontiformes</taxon>
        <taxon>Cyprinodontidae</taxon>
        <taxon>Cyprinodon</taxon>
    </lineage>
</organism>
<dbReference type="GO" id="GO:0001669">
    <property type="term" value="C:acrosomal vesicle"/>
    <property type="evidence" value="ECO:0007669"/>
    <property type="project" value="TreeGrafter"/>
</dbReference>
<dbReference type="STRING" id="28743.ENSCVAP00000021494"/>
<dbReference type="InterPro" id="IPR057887">
    <property type="entry name" value="IQUB_helical"/>
</dbReference>
<evidence type="ECO:0000313" key="3">
    <source>
        <dbReference type="Ensembl" id="ENSCVAP00000021494.1"/>
    </source>
</evidence>
<dbReference type="GO" id="GO:0060271">
    <property type="term" value="P:cilium assembly"/>
    <property type="evidence" value="ECO:0007669"/>
    <property type="project" value="TreeGrafter"/>
</dbReference>
<dbReference type="PANTHER" id="PTHR21074:SF0">
    <property type="entry name" value="IQ AND UBIQUITIN-LIKE DOMAIN-CONTAINING PROTEIN"/>
    <property type="match status" value="1"/>
</dbReference>
<dbReference type="AlphaFoldDB" id="A0A3Q2DRK6"/>
<reference evidence="3" key="1">
    <citation type="submission" date="2025-08" db="UniProtKB">
        <authorList>
            <consortium name="Ensembl"/>
        </authorList>
    </citation>
    <scope>IDENTIFICATION</scope>
</reference>
<reference evidence="3" key="2">
    <citation type="submission" date="2025-09" db="UniProtKB">
        <authorList>
            <consortium name="Ensembl"/>
        </authorList>
    </citation>
    <scope>IDENTIFICATION</scope>
</reference>
<dbReference type="GO" id="GO:0031514">
    <property type="term" value="C:motile cilium"/>
    <property type="evidence" value="ECO:0007669"/>
    <property type="project" value="TreeGrafter"/>
</dbReference>
<dbReference type="PROSITE" id="PS50096">
    <property type="entry name" value="IQ"/>
    <property type="match status" value="1"/>
</dbReference>
<name>A0A3Q2DRK6_CYPVA</name>
<protein>
    <submittedName>
        <fullName evidence="3">IQ motif and ubiquitin domain containing</fullName>
    </submittedName>
</protein>
<dbReference type="Ensembl" id="ENSCVAT00000011653.1">
    <property type="protein sequence ID" value="ENSCVAP00000021494.1"/>
    <property type="gene ID" value="ENSCVAG00000003616.1"/>
</dbReference>
<accession>A0A3Q2DRK6</accession>
<feature type="compositionally biased region" description="Polar residues" evidence="1">
    <location>
        <begin position="15"/>
        <end position="28"/>
    </location>
</feature>
<evidence type="ECO:0000259" key="2">
    <source>
        <dbReference type="Pfam" id="PF25805"/>
    </source>
</evidence>
<dbReference type="GeneTree" id="ENSGT00390000014326"/>
<feature type="domain" description="IQ motif and ubiquitin-like" evidence="2">
    <location>
        <begin position="275"/>
        <end position="405"/>
    </location>
</feature>
<dbReference type="GO" id="GO:0030317">
    <property type="term" value="P:flagellated sperm motility"/>
    <property type="evidence" value="ECO:0007669"/>
    <property type="project" value="TreeGrafter"/>
</dbReference>
<evidence type="ECO:0000313" key="4">
    <source>
        <dbReference type="Proteomes" id="UP000265020"/>
    </source>
</evidence>
<proteinExistence type="predicted"/>
<sequence length="602" mass="69508">MVEKQHSLMELGVQPHSSTQMEGSSSEPNLHQLPLLCLEQEDMSDFITVQVQNGMARMFKEVMVEIECSKLKKPFLGGYRHRLTGVEYHHASVQTLPKRRPDRGVPVCIQSTQTVDLRSTLQQCPVDASTQMTGIGCYVSCLRDKLIIPGKYTTAAEYHGRRLEAVICLQSHVRRWLAQEKVEQMRKERLRRLAWFQLQEKNHKEEQLRRRLNPQSRQDYDLLYSALEKWRAEAEQQIKSTLRGAERKVALCSLLETETQLIAAIGRHHIGTAASNHDRMIKDFLSQCSAPHQWRSAGGHLLQMDTPHDIRARELSELYQELSLFNADRQHRRDLLQKIRNTVEEHKCPLVREIIDLIDREMDLMRRNVKERNLEGLRKRICTLFLQYIKTPAFNPKVAKLLKVGMSGLQDMVFCLSCRRYLCSADFGSGGGGRRTGRCQNCTSLQNAAGSRHEDSLLIRLYPSAQVEDIRYLTEKVWGSRSALSGSEDVFSLVFARWQRQKDWSPWNCILLSKDESSLHWQIEDIHQVQSMPLMVNRFFHVMTVPAESLSSVSRCMKLRLSSRLNRNTCGPSCTSARTQLWQNTWPSSQRLPWKLALLLDC</sequence>
<keyword evidence="4" id="KW-1185">Reference proteome</keyword>
<dbReference type="PANTHER" id="PTHR21074">
    <property type="entry name" value="IQ AND UBIQUITIN-LIKE DOMAIN-CONTAINING PROTEIN"/>
    <property type="match status" value="1"/>
</dbReference>
<dbReference type="Pfam" id="PF25805">
    <property type="entry name" value="IQUB"/>
    <property type="match status" value="1"/>
</dbReference>
<dbReference type="InterPro" id="IPR037695">
    <property type="entry name" value="IQUB"/>
</dbReference>
<dbReference type="Proteomes" id="UP000265020">
    <property type="component" value="Unassembled WGS sequence"/>
</dbReference>
<feature type="region of interest" description="Disordered" evidence="1">
    <location>
        <begin position="1"/>
        <end position="28"/>
    </location>
</feature>